<protein>
    <recommendedName>
        <fullName evidence="3">SH3 domain-containing protein</fullName>
    </recommendedName>
</protein>
<dbReference type="AlphaFoldDB" id="A0AAW9CJY2"/>
<evidence type="ECO:0000313" key="1">
    <source>
        <dbReference type="EMBL" id="MDW9250904.1"/>
    </source>
</evidence>
<organism evidence="1 2">
    <name type="scientific">Burkholderia thailandensis</name>
    <dbReference type="NCBI Taxonomy" id="57975"/>
    <lineage>
        <taxon>Bacteria</taxon>
        <taxon>Pseudomonadati</taxon>
        <taxon>Pseudomonadota</taxon>
        <taxon>Betaproteobacteria</taxon>
        <taxon>Burkholderiales</taxon>
        <taxon>Burkholderiaceae</taxon>
        <taxon>Burkholderia</taxon>
        <taxon>pseudomallei group</taxon>
    </lineage>
</organism>
<accession>A0AAW9CJY2</accession>
<evidence type="ECO:0000313" key="2">
    <source>
        <dbReference type="Proteomes" id="UP001272137"/>
    </source>
</evidence>
<comment type="caution">
    <text evidence="1">The sequence shown here is derived from an EMBL/GenBank/DDBJ whole genome shotgun (WGS) entry which is preliminary data.</text>
</comment>
<name>A0AAW9CJY2_BURTH</name>
<dbReference type="EMBL" id="QXCT01000001">
    <property type="protein sequence ID" value="MDW9250904.1"/>
    <property type="molecule type" value="Genomic_DNA"/>
</dbReference>
<dbReference type="KEGG" id="btha:DR62_5211"/>
<proteinExistence type="predicted"/>
<evidence type="ECO:0008006" key="3">
    <source>
        <dbReference type="Google" id="ProtNLM"/>
    </source>
</evidence>
<dbReference type="Proteomes" id="UP001272137">
    <property type="component" value="Unassembled WGS sequence"/>
</dbReference>
<reference evidence="1" key="1">
    <citation type="submission" date="2018-08" db="EMBL/GenBank/DDBJ databases">
        <title>Identification of Burkholderia cepacia strains that express a Burkholderia pseudomallei-like capsular polysaccharide.</title>
        <authorList>
            <person name="Burtnick M.N."/>
            <person name="Vongsouvath M."/>
            <person name="Newton P."/>
            <person name="Wuthiekanun V."/>
            <person name="Limmathurotsakul D."/>
            <person name="Brett P.J."/>
            <person name="Chantratita N."/>
            <person name="Dance D.A."/>
        </authorList>
    </citation>
    <scope>NUCLEOTIDE SEQUENCE</scope>
    <source>
        <strain evidence="1">SBXCC001</strain>
    </source>
</reference>
<sequence>MERQRKNDAEHHDKRTMAQKLSMSVWGAGLALCAGFAATNVHAKDAVDCRRLNSATSGPDGNFRPPLSATVTGSGRAYFHSAPASACVTRRIFVVPGDIVTVYKPYQHWYQVMYVNGKTGEDFEGWVEESRLRPGASLGGGQ</sequence>
<gene>
    <name evidence="1" type="ORF">C7S16_6016</name>
</gene>
<dbReference type="RefSeq" id="WP_009898692.1">
    <property type="nucleotide sequence ID" value="NZ_CP008915.2"/>
</dbReference>